<dbReference type="EMBL" id="HBGJ01002662">
    <property type="protein sequence ID" value="CAD9243360.1"/>
    <property type="molecule type" value="Transcribed_RNA"/>
</dbReference>
<keyword evidence="2" id="KW-0812">Transmembrane</keyword>
<evidence type="ECO:0000256" key="2">
    <source>
        <dbReference type="SAM" id="Phobius"/>
    </source>
</evidence>
<feature type="region of interest" description="Disordered" evidence="1">
    <location>
        <begin position="345"/>
        <end position="376"/>
    </location>
</feature>
<name>A0A7S1TPX2_9STRA</name>
<evidence type="ECO:0000313" key="3">
    <source>
        <dbReference type="EMBL" id="CAD9243360.1"/>
    </source>
</evidence>
<feature type="transmembrane region" description="Helical" evidence="2">
    <location>
        <begin position="309"/>
        <end position="329"/>
    </location>
</feature>
<gene>
    <name evidence="3" type="ORF">PPAR1163_LOCUS1705</name>
</gene>
<feature type="transmembrane region" description="Helical" evidence="2">
    <location>
        <begin position="6"/>
        <end position="24"/>
    </location>
</feature>
<reference evidence="3" key="1">
    <citation type="submission" date="2021-01" db="EMBL/GenBank/DDBJ databases">
        <authorList>
            <person name="Corre E."/>
            <person name="Pelletier E."/>
            <person name="Niang G."/>
            <person name="Scheremetjew M."/>
            <person name="Finn R."/>
            <person name="Kale V."/>
            <person name="Holt S."/>
            <person name="Cochrane G."/>
            <person name="Meng A."/>
            <person name="Brown T."/>
            <person name="Cohen L."/>
        </authorList>
    </citation>
    <scope>NUCLEOTIDE SEQUENCE</scope>
    <source>
        <strain evidence="3">CCMP2877</strain>
    </source>
</reference>
<sequence length="396" mass="43106">MFVWVFSLLLIPVLLMVCTLAWGRTSDKGRPYPMKAAFGASCCSVSANLILLVLIAIGAVVASDFCAVRREFVDYQVQGVNFTVGWDQVYVSDTFDDVLDCPVVDPRTAATYPWWRYDNNFIDIWGVGELFDISDEIAGLIAALNAAVTAIRPIDYDELALLGQGIPQSDPTAGLVTARGDLATYAREVEELADYVSSFSQPVQDKVASLAGYVDSLQGRMDALDAIAAETPGVRAQFEHEVATEAAGVSDDAIDDLQDTISALEEVARLTYETRNYALCGFVGGFWRDTVETTICYELEPTLNGATTGIFLTILATLVAFLWWLRLFVRAKLIARDAQKEIEGRGGASEAKSDAKAEAKATKAKPKQKKFGVFKARPGSMAAQMELAMQREANAV</sequence>
<organism evidence="3">
    <name type="scientific">Phaeomonas parva</name>
    <dbReference type="NCBI Taxonomy" id="124430"/>
    <lineage>
        <taxon>Eukaryota</taxon>
        <taxon>Sar</taxon>
        <taxon>Stramenopiles</taxon>
        <taxon>Ochrophyta</taxon>
        <taxon>Pinguiophyceae</taxon>
        <taxon>Pinguiochrysidales</taxon>
        <taxon>Pinguiochrysidaceae</taxon>
        <taxon>Phaeomonas</taxon>
    </lineage>
</organism>
<keyword evidence="2" id="KW-0472">Membrane</keyword>
<evidence type="ECO:0000256" key="1">
    <source>
        <dbReference type="SAM" id="MobiDB-lite"/>
    </source>
</evidence>
<feature type="transmembrane region" description="Helical" evidence="2">
    <location>
        <begin position="36"/>
        <end position="62"/>
    </location>
</feature>
<proteinExistence type="predicted"/>
<dbReference type="AlphaFoldDB" id="A0A7S1TPX2"/>
<keyword evidence="2" id="KW-1133">Transmembrane helix</keyword>
<accession>A0A7S1TPX2</accession>
<protein>
    <submittedName>
        <fullName evidence="3">Uncharacterized protein</fullName>
    </submittedName>
</protein>
<feature type="compositionally biased region" description="Basic and acidic residues" evidence="1">
    <location>
        <begin position="351"/>
        <end position="361"/>
    </location>
</feature>
<feature type="compositionally biased region" description="Basic residues" evidence="1">
    <location>
        <begin position="362"/>
        <end position="372"/>
    </location>
</feature>